<feature type="transmembrane region" description="Helical" evidence="2">
    <location>
        <begin position="78"/>
        <end position="100"/>
    </location>
</feature>
<keyword evidence="2" id="KW-1133">Transmembrane helix</keyword>
<reference evidence="3" key="1">
    <citation type="submission" date="2024-04" db="UniProtKB">
        <authorList>
            <consortium name="EnsemblMetazoa"/>
        </authorList>
    </citation>
    <scope>IDENTIFICATION</scope>
    <source>
        <strain evidence="3">EBRO</strain>
    </source>
</reference>
<evidence type="ECO:0000256" key="2">
    <source>
        <dbReference type="SAM" id="Phobius"/>
    </source>
</evidence>
<name>A0AAG5DW38_ANOAO</name>
<evidence type="ECO:0000313" key="3">
    <source>
        <dbReference type="EnsemblMetazoa" id="ENSAATROPP014833"/>
    </source>
</evidence>
<keyword evidence="2" id="KW-0472">Membrane</keyword>
<feature type="region of interest" description="Disordered" evidence="1">
    <location>
        <begin position="19"/>
        <end position="49"/>
    </location>
</feature>
<keyword evidence="2" id="KW-0812">Transmembrane</keyword>
<dbReference type="EnsemblMetazoa" id="ENSAATROPT016847">
    <property type="protein sequence ID" value="ENSAATROPP014833"/>
    <property type="gene ID" value="ENSAATROPG013792"/>
</dbReference>
<proteinExistence type="predicted"/>
<evidence type="ECO:0000313" key="4">
    <source>
        <dbReference type="Proteomes" id="UP000075880"/>
    </source>
</evidence>
<dbReference type="Proteomes" id="UP000075880">
    <property type="component" value="Unassembled WGS sequence"/>
</dbReference>
<accession>A0AAG5DW38</accession>
<sequence>MRVVAIKVTCQSISAHFELSSKPKRSQSSSVGETRSGGGKRRQKKRSDALPRAGCLFSCMCMLSRAQVMRALCWKGVYAAECSFFFAAHIIFHTPAMFVFHHLE</sequence>
<dbReference type="AlphaFoldDB" id="A0AAG5DW38"/>
<organism evidence="3 4">
    <name type="scientific">Anopheles atroparvus</name>
    <name type="common">European mosquito</name>
    <dbReference type="NCBI Taxonomy" id="41427"/>
    <lineage>
        <taxon>Eukaryota</taxon>
        <taxon>Metazoa</taxon>
        <taxon>Ecdysozoa</taxon>
        <taxon>Arthropoda</taxon>
        <taxon>Hexapoda</taxon>
        <taxon>Insecta</taxon>
        <taxon>Pterygota</taxon>
        <taxon>Neoptera</taxon>
        <taxon>Endopterygota</taxon>
        <taxon>Diptera</taxon>
        <taxon>Nematocera</taxon>
        <taxon>Culicoidea</taxon>
        <taxon>Culicidae</taxon>
        <taxon>Anophelinae</taxon>
        <taxon>Anopheles</taxon>
    </lineage>
</organism>
<protein>
    <submittedName>
        <fullName evidence="3">Uncharacterized protein</fullName>
    </submittedName>
</protein>
<evidence type="ECO:0000256" key="1">
    <source>
        <dbReference type="SAM" id="MobiDB-lite"/>
    </source>
</evidence>
<keyword evidence="4" id="KW-1185">Reference proteome</keyword>